<dbReference type="AlphaFoldDB" id="A0A644YJR5"/>
<name>A0A644YJR5_9ZZZZ</name>
<accession>A0A644YJR5</accession>
<reference evidence="1" key="1">
    <citation type="submission" date="2019-08" db="EMBL/GenBank/DDBJ databases">
        <authorList>
            <person name="Kucharzyk K."/>
            <person name="Murdoch R.W."/>
            <person name="Higgins S."/>
            <person name="Loffler F."/>
        </authorList>
    </citation>
    <scope>NUCLEOTIDE SEQUENCE</scope>
</reference>
<sequence>MIILVYALNASENFSLSAIVTEPFSAATIPLIFLEPITAPSPPRPLYLFGFFSLSMVAIPAE</sequence>
<comment type="caution">
    <text evidence="1">The sequence shown here is derived from an EMBL/GenBank/DDBJ whole genome shotgun (WGS) entry which is preliminary data.</text>
</comment>
<organism evidence="1">
    <name type="scientific">bioreactor metagenome</name>
    <dbReference type="NCBI Taxonomy" id="1076179"/>
    <lineage>
        <taxon>unclassified sequences</taxon>
        <taxon>metagenomes</taxon>
        <taxon>ecological metagenomes</taxon>
    </lineage>
</organism>
<protein>
    <submittedName>
        <fullName evidence="1">Uncharacterized protein</fullName>
    </submittedName>
</protein>
<proteinExistence type="predicted"/>
<evidence type="ECO:0000313" key="1">
    <source>
        <dbReference type="EMBL" id="MPM28882.1"/>
    </source>
</evidence>
<gene>
    <name evidence="1" type="ORF">SDC9_75419</name>
</gene>
<dbReference type="EMBL" id="VSSQ01005372">
    <property type="protein sequence ID" value="MPM28882.1"/>
    <property type="molecule type" value="Genomic_DNA"/>
</dbReference>